<organism evidence="2">
    <name type="scientific">uncultured Caudovirales phage</name>
    <dbReference type="NCBI Taxonomy" id="2100421"/>
    <lineage>
        <taxon>Viruses</taxon>
        <taxon>Duplodnaviria</taxon>
        <taxon>Heunggongvirae</taxon>
        <taxon>Uroviricota</taxon>
        <taxon>Caudoviricetes</taxon>
        <taxon>Peduoviridae</taxon>
        <taxon>Maltschvirus</taxon>
        <taxon>Maltschvirus maltsch</taxon>
    </lineage>
</organism>
<proteinExistence type="predicted"/>
<protein>
    <submittedName>
        <fullName evidence="2">Uncharacterized protein</fullName>
    </submittedName>
</protein>
<feature type="coiled-coil region" evidence="1">
    <location>
        <begin position="410"/>
        <end position="444"/>
    </location>
</feature>
<evidence type="ECO:0000256" key="1">
    <source>
        <dbReference type="SAM" id="Coils"/>
    </source>
</evidence>
<accession>A0A6J5ST47</accession>
<feature type="coiled-coil region" evidence="1">
    <location>
        <begin position="21"/>
        <end position="73"/>
    </location>
</feature>
<gene>
    <name evidence="2" type="ORF">UFOVP1605_15</name>
</gene>
<dbReference type="EMBL" id="LR797468">
    <property type="protein sequence ID" value="CAB4218246.1"/>
    <property type="molecule type" value="Genomic_DNA"/>
</dbReference>
<feature type="coiled-coil region" evidence="1">
    <location>
        <begin position="486"/>
        <end position="513"/>
    </location>
</feature>
<evidence type="ECO:0000313" key="2">
    <source>
        <dbReference type="EMBL" id="CAB4218246.1"/>
    </source>
</evidence>
<reference evidence="2" key="1">
    <citation type="submission" date="2020-05" db="EMBL/GenBank/DDBJ databases">
        <authorList>
            <person name="Chiriac C."/>
            <person name="Salcher M."/>
            <person name="Ghai R."/>
            <person name="Kavagutti S V."/>
        </authorList>
    </citation>
    <scope>NUCLEOTIDE SEQUENCE</scope>
</reference>
<name>A0A6J5ST47_9CAUD</name>
<sequence>MANEKQEIVLEIQVQGSIDNLAKLRSEMDSLIKTRQDLSAKSKEGDIEATKEIEKVNSAVRNMQTEYKAQQRVLDGYNASVKTNVNTSNLQANSIQQNRDLLKQLTAQYIQLKSPSENATSQIKHLSDVLKEQESAIGNNTRKVGDYKGALLEAFKELNGIGKVIDPIKNMGLAFESAGGGVKGFSLALATTGLPLIISGVNALIDVFKEFGGVADTVEQITAGISGGFTAFVSGGSALAAGKQIASLTADLQKLNEQGERSVLVTEQTNAAIKRLQVDAKDRTKTEKERIGLYKQADDLAEKLWKDNDARLTKQALKEEEVFAAKHNLTEMEVRLAIFSNDVIKKQYDFLTDEQIDKKRDAVGEIVKLDGEEVKKLIEGRVKITQSLEAYTDILDKNAVKSNKLADDAKAKADKQVAEDAARNEKLKQQKEQYLKNLESLETEFYLNDREKLAKTFEDKIASITGSSQRETQLRLTIAQEEVFALEKFDKDYAEKKKKIQDDERKKQEEQELKDIQGKYDLESSFLQKQLEIELGYIDLSNKSVEEKRKEKENANILFLERQLQRTIDHLGADGDITKAEIQGIEAIRLKLKQAKADAAKPTPETYFESLGINQDALGKAEKTLQGFAQIVSSINDIVTKGFQIRENEIESQKNHEIEAVQSSTLAQKEKDAKIRQINKQAAQEKYQLELQAFNTSKGIQIVQAIISTALGVVNGLNAGLSLGPAGVVMGPVLAALAGVTGAVQIALIASQQPPPPPQFARGVIGLDGEGTETSDSIDARLSKGESVMTAKATKKFHRELAYMEMSVGNSPNYQIGRGNFASGFIPSPNVVTSDGGFASREMQRNSDNSSLIQQAIQNGFKLAPAPVLSIVEFQTKQNDRNRSVNISEA</sequence>
<keyword evidence="1" id="KW-0175">Coiled coil</keyword>